<proteinExistence type="predicted"/>
<feature type="transmembrane region" description="Helical" evidence="6">
    <location>
        <begin position="241"/>
        <end position="262"/>
    </location>
</feature>
<feature type="transmembrane region" description="Helical" evidence="6">
    <location>
        <begin position="83"/>
        <end position="105"/>
    </location>
</feature>
<dbReference type="InterPro" id="IPR019108">
    <property type="entry name" value="Caa3_assmbl_CtaG-rel"/>
</dbReference>
<evidence type="ECO:0000256" key="5">
    <source>
        <dbReference type="ARBA" id="ARBA00023136"/>
    </source>
</evidence>
<organism evidence="7 8">
    <name type="scientific">Lentibacillus cibarius</name>
    <dbReference type="NCBI Taxonomy" id="2583219"/>
    <lineage>
        <taxon>Bacteria</taxon>
        <taxon>Bacillati</taxon>
        <taxon>Bacillota</taxon>
        <taxon>Bacilli</taxon>
        <taxon>Bacillales</taxon>
        <taxon>Bacillaceae</taxon>
        <taxon>Lentibacillus</taxon>
    </lineage>
</organism>
<name>A0A549YIJ8_9BACI</name>
<feature type="transmembrane region" description="Helical" evidence="6">
    <location>
        <begin position="158"/>
        <end position="178"/>
    </location>
</feature>
<keyword evidence="4 6" id="KW-1133">Transmembrane helix</keyword>
<keyword evidence="8" id="KW-1185">Reference proteome</keyword>
<evidence type="ECO:0000256" key="6">
    <source>
        <dbReference type="SAM" id="Phobius"/>
    </source>
</evidence>
<evidence type="ECO:0000256" key="3">
    <source>
        <dbReference type="ARBA" id="ARBA00022692"/>
    </source>
</evidence>
<comment type="subcellular location">
    <subcellularLocation>
        <location evidence="1">Cell membrane</location>
        <topology evidence="1">Multi-pass membrane protein</topology>
    </subcellularLocation>
</comment>
<evidence type="ECO:0000256" key="4">
    <source>
        <dbReference type="ARBA" id="ARBA00022989"/>
    </source>
</evidence>
<dbReference type="EMBL" id="VJMZ01000001">
    <property type="protein sequence ID" value="TRM11701.1"/>
    <property type="molecule type" value="Genomic_DNA"/>
</dbReference>
<accession>A0A549YIJ8</accession>
<sequence length="302" mass="34818">MVYQLNGDDTLSNLLANYAWYELVGSVTLVVAVLFCYWYINTIIKAPHYNVTNKQKTYFFIAVGLFCLVKGTPFDVIADDYLISALVLQLSVMSFVAVPLFILSLPVEYLSVFFWRHKRAKIARMIFAHPWPLAVVFNGLVTLFLIPSIFDIIHANAWLQFLYEVLLITFAFLTWWIIIQPSRDIADHSYFMRVAYVFFTALFLMPIGIFLLVVQDPLYTAYMDVAGELLPALSAVYDQQLAGAVLKVLQLSSYSFALFYLLKMWGLNEWENEGEVDDDKRVVQGIVIQLNDRNKRKKGRKR</sequence>
<evidence type="ECO:0000256" key="2">
    <source>
        <dbReference type="ARBA" id="ARBA00022475"/>
    </source>
</evidence>
<keyword evidence="2" id="KW-1003">Cell membrane</keyword>
<dbReference type="GO" id="GO:0005886">
    <property type="term" value="C:plasma membrane"/>
    <property type="evidence" value="ECO:0007669"/>
    <property type="project" value="UniProtKB-SubCell"/>
</dbReference>
<feature type="transmembrane region" description="Helical" evidence="6">
    <location>
        <begin position="20"/>
        <end position="38"/>
    </location>
</feature>
<dbReference type="Proteomes" id="UP000319280">
    <property type="component" value="Unassembled WGS sequence"/>
</dbReference>
<evidence type="ECO:0000313" key="7">
    <source>
        <dbReference type="EMBL" id="TRM11701.1"/>
    </source>
</evidence>
<feature type="transmembrane region" description="Helical" evidence="6">
    <location>
        <begin position="58"/>
        <end position="77"/>
    </location>
</feature>
<dbReference type="AlphaFoldDB" id="A0A549YIJ8"/>
<evidence type="ECO:0000313" key="8">
    <source>
        <dbReference type="Proteomes" id="UP000319280"/>
    </source>
</evidence>
<feature type="transmembrane region" description="Helical" evidence="6">
    <location>
        <begin position="126"/>
        <end position="146"/>
    </location>
</feature>
<comment type="caution">
    <text evidence="7">The sequence shown here is derived from an EMBL/GenBank/DDBJ whole genome shotgun (WGS) entry which is preliminary data.</text>
</comment>
<reference evidence="7 8" key="1">
    <citation type="submission" date="2019-07" db="EMBL/GenBank/DDBJ databases">
        <title>Genomic analysis of Lentibacillus sp. NKC851-2.</title>
        <authorList>
            <person name="Oh Y.J."/>
        </authorList>
    </citation>
    <scope>NUCLEOTIDE SEQUENCE [LARGE SCALE GENOMIC DNA]</scope>
    <source>
        <strain evidence="7 8">NKC851-2</strain>
    </source>
</reference>
<keyword evidence="5 6" id="KW-0472">Membrane</keyword>
<gene>
    <name evidence="7" type="ORF">FH966_08390</name>
</gene>
<protein>
    <submittedName>
        <fullName evidence="7">Cytochrome c oxidase assembly protein</fullName>
    </submittedName>
</protein>
<keyword evidence="3 6" id="KW-0812">Transmembrane</keyword>
<dbReference type="Pfam" id="PF09678">
    <property type="entry name" value="Caa3_CtaG"/>
    <property type="match status" value="1"/>
</dbReference>
<evidence type="ECO:0000256" key="1">
    <source>
        <dbReference type="ARBA" id="ARBA00004651"/>
    </source>
</evidence>
<feature type="transmembrane region" description="Helical" evidence="6">
    <location>
        <begin position="190"/>
        <end position="214"/>
    </location>
</feature>